<name>A0A1G9MCU7_9BACT</name>
<proteinExistence type="predicted"/>
<feature type="chain" id="PRO_5011501292" description="Outer membrane protein beta-barrel domain-containing protein" evidence="1">
    <location>
        <begin position="19"/>
        <end position="185"/>
    </location>
</feature>
<sequence>MKRLLWILAGLLPLAGMAQTPAKRGFTSQIEMGVLLGQVSTDNNAPSSRTSFTASLFNGYRIFPALAAGVTVGADWYRTKTVIPLSVGLRGDFLRNAKVTPFYAIDVGKGMTWFMRDKTLTEQRGGWHINPALGIRIATGGRSSITWSIGYKYQELYGRRDLSMDEYIATDYHYNRMSLRMGMSF</sequence>
<keyword evidence="3" id="KW-1185">Reference proteome</keyword>
<dbReference type="RefSeq" id="WP_093199982.1">
    <property type="nucleotide sequence ID" value="NZ_FNGS01000003.1"/>
</dbReference>
<evidence type="ECO:0000313" key="2">
    <source>
        <dbReference type="EMBL" id="SDL71801.1"/>
    </source>
</evidence>
<accession>A0A1G9MCU7</accession>
<evidence type="ECO:0000256" key="1">
    <source>
        <dbReference type="SAM" id="SignalP"/>
    </source>
</evidence>
<protein>
    <recommendedName>
        <fullName evidence="4">Outer membrane protein beta-barrel domain-containing protein</fullName>
    </recommendedName>
</protein>
<dbReference type="OrthoDB" id="1121518at2"/>
<reference evidence="2 3" key="1">
    <citation type="submission" date="2016-10" db="EMBL/GenBank/DDBJ databases">
        <authorList>
            <person name="de Groot N.N."/>
        </authorList>
    </citation>
    <scope>NUCLEOTIDE SEQUENCE [LARGE SCALE GENOMIC DNA]</scope>
    <source>
        <strain evidence="2 3">DSM 21668</strain>
    </source>
</reference>
<dbReference type="STRING" id="563176.SAMN04488090_1539"/>
<evidence type="ECO:0008006" key="4">
    <source>
        <dbReference type="Google" id="ProtNLM"/>
    </source>
</evidence>
<keyword evidence="1" id="KW-0732">Signal</keyword>
<dbReference type="EMBL" id="FNGS01000003">
    <property type="protein sequence ID" value="SDL71801.1"/>
    <property type="molecule type" value="Genomic_DNA"/>
</dbReference>
<feature type="signal peptide" evidence="1">
    <location>
        <begin position="1"/>
        <end position="18"/>
    </location>
</feature>
<gene>
    <name evidence="2" type="ORF">SAMN04488090_1539</name>
</gene>
<dbReference type="Proteomes" id="UP000198901">
    <property type="component" value="Unassembled WGS sequence"/>
</dbReference>
<evidence type="ECO:0000313" key="3">
    <source>
        <dbReference type="Proteomes" id="UP000198901"/>
    </source>
</evidence>
<organism evidence="2 3">
    <name type="scientific">Siphonobacter aquaeclarae</name>
    <dbReference type="NCBI Taxonomy" id="563176"/>
    <lineage>
        <taxon>Bacteria</taxon>
        <taxon>Pseudomonadati</taxon>
        <taxon>Bacteroidota</taxon>
        <taxon>Cytophagia</taxon>
        <taxon>Cytophagales</taxon>
        <taxon>Cytophagaceae</taxon>
        <taxon>Siphonobacter</taxon>
    </lineage>
</organism>
<dbReference type="AlphaFoldDB" id="A0A1G9MCU7"/>